<protein>
    <submittedName>
        <fullName evidence="1">Uncharacterized protein</fullName>
    </submittedName>
</protein>
<proteinExistence type="predicted"/>
<evidence type="ECO:0000313" key="2">
    <source>
        <dbReference type="Proteomes" id="UP001428341"/>
    </source>
</evidence>
<reference evidence="1 2" key="1">
    <citation type="submission" date="2024-05" db="EMBL/GenBank/DDBJ databases">
        <title>Haplotype-resolved chromosome-level genome assembly of Huyou (Citrus changshanensis).</title>
        <authorList>
            <person name="Miao C."/>
            <person name="Chen W."/>
            <person name="Wu Y."/>
            <person name="Wang L."/>
            <person name="Zhao S."/>
            <person name="Grierson D."/>
            <person name="Xu C."/>
            <person name="Chen K."/>
        </authorList>
    </citation>
    <scope>NUCLEOTIDE SEQUENCE [LARGE SCALE GENOMIC DNA]</scope>
    <source>
        <strain evidence="1">01-14</strain>
        <tissue evidence="1">Leaf</tissue>
    </source>
</reference>
<dbReference type="EMBL" id="JBCGBO010000024">
    <property type="protein sequence ID" value="KAK9180662.1"/>
    <property type="molecule type" value="Genomic_DNA"/>
</dbReference>
<keyword evidence="2" id="KW-1185">Reference proteome</keyword>
<sequence>MSALVTRPTRNRRPGRYQLSPYDKVSQGAKAKFKASPLYVNNQLYLDQLKLIQYAFNKDGNRSEIIVSTDDQFISRHNFMSLLPNTALSEEICGQSALTVGADVDGFAQAVTVGKPFMPDFRSYILLIPYFILSYLEMPSHQHGSFGSLSGLARAIASVQKANTYIMGTKALEKSRKKPKKITAYMLSLLDGNNQPEVDKPLEVGYLLDMSLYNKWLATFIIVG</sequence>
<comment type="caution">
    <text evidence="1">The sequence shown here is derived from an EMBL/GenBank/DDBJ whole genome shotgun (WGS) entry which is preliminary data.</text>
</comment>
<dbReference type="AlphaFoldDB" id="A0AAP0LMA3"/>
<name>A0AAP0LMA3_9ROSI</name>
<accession>A0AAP0LMA3</accession>
<organism evidence="1 2">
    <name type="scientific">Citrus x changshan-huyou</name>
    <dbReference type="NCBI Taxonomy" id="2935761"/>
    <lineage>
        <taxon>Eukaryota</taxon>
        <taxon>Viridiplantae</taxon>
        <taxon>Streptophyta</taxon>
        <taxon>Embryophyta</taxon>
        <taxon>Tracheophyta</taxon>
        <taxon>Spermatophyta</taxon>
        <taxon>Magnoliopsida</taxon>
        <taxon>eudicotyledons</taxon>
        <taxon>Gunneridae</taxon>
        <taxon>Pentapetalae</taxon>
        <taxon>rosids</taxon>
        <taxon>malvids</taxon>
        <taxon>Sapindales</taxon>
        <taxon>Rutaceae</taxon>
        <taxon>Aurantioideae</taxon>
        <taxon>Citrus</taxon>
    </lineage>
</organism>
<gene>
    <name evidence="1" type="ORF">WN944_023795</name>
</gene>
<evidence type="ECO:0000313" key="1">
    <source>
        <dbReference type="EMBL" id="KAK9180662.1"/>
    </source>
</evidence>
<dbReference type="Proteomes" id="UP001428341">
    <property type="component" value="Unassembled WGS sequence"/>
</dbReference>